<dbReference type="SUPFAM" id="SSF46785">
    <property type="entry name" value="Winged helix' DNA-binding domain"/>
    <property type="match status" value="1"/>
</dbReference>
<dbReference type="PANTHER" id="PTHR44846">
    <property type="entry name" value="MANNOSYL-D-GLYCERATE TRANSPORT/METABOLISM SYSTEM REPRESSOR MNGR-RELATED"/>
    <property type="match status" value="1"/>
</dbReference>
<dbReference type="InterPro" id="IPR010248">
    <property type="entry name" value="His_ut_repres"/>
</dbReference>
<reference evidence="6" key="2">
    <citation type="submission" date="2023-07" db="EMBL/GenBank/DDBJ databases">
        <authorList>
            <person name="Sun H."/>
        </authorList>
    </citation>
    <scope>NUCLEOTIDE SEQUENCE</scope>
    <source>
        <strain evidence="6">05753</strain>
    </source>
</reference>
<dbReference type="InterPro" id="IPR028978">
    <property type="entry name" value="Chorismate_lyase_/UTRA_dom_sf"/>
</dbReference>
<dbReference type="PANTHER" id="PTHR44846:SF16">
    <property type="entry name" value="TRANSCRIPTIONAL REGULATOR PHNF-RELATED"/>
    <property type="match status" value="1"/>
</dbReference>
<evidence type="ECO:0000256" key="1">
    <source>
        <dbReference type="ARBA" id="ARBA00023015"/>
    </source>
</evidence>
<organism evidence="6 7">
    <name type="scientific">Rhizobium oryzicola</name>
    <dbReference type="NCBI Taxonomy" id="1232668"/>
    <lineage>
        <taxon>Bacteria</taxon>
        <taxon>Pseudomonadati</taxon>
        <taxon>Pseudomonadota</taxon>
        <taxon>Alphaproteobacteria</taxon>
        <taxon>Hyphomicrobiales</taxon>
        <taxon>Rhizobiaceae</taxon>
        <taxon>Rhizobium/Agrobacterium group</taxon>
        <taxon>Rhizobium</taxon>
    </lineage>
</organism>
<dbReference type="SMART" id="SM00345">
    <property type="entry name" value="HTH_GNTR"/>
    <property type="match status" value="1"/>
</dbReference>
<dbReference type="RefSeq" id="WP_302077095.1">
    <property type="nucleotide sequence ID" value="NZ_JAUKWQ010000003.1"/>
</dbReference>
<keyword evidence="2" id="KW-0238">DNA-binding</keyword>
<dbReference type="Gene3D" id="1.10.10.10">
    <property type="entry name" value="Winged helix-like DNA-binding domain superfamily/Winged helix DNA-binding domain"/>
    <property type="match status" value="1"/>
</dbReference>
<evidence type="ECO:0000256" key="4">
    <source>
        <dbReference type="NCBIfam" id="TIGR02018"/>
    </source>
</evidence>
<evidence type="ECO:0000259" key="5">
    <source>
        <dbReference type="PROSITE" id="PS50949"/>
    </source>
</evidence>
<dbReference type="SMART" id="SM00866">
    <property type="entry name" value="UTRA"/>
    <property type="match status" value="1"/>
</dbReference>
<keyword evidence="3" id="KW-0804">Transcription</keyword>
<comment type="caution">
    <text evidence="6">The sequence shown here is derived from an EMBL/GenBank/DDBJ whole genome shotgun (WGS) entry which is preliminary data.</text>
</comment>
<sequence length="251" mass="28273">MATMNIRPEVSLSLHQRILKDIEDNILTGRWPPGYKIPSEQALTEQYACSRMTVNKVVTQLARAGLVLRRRKTGSIVMPQNSQSAILEIYDIRHEVEALGLDYHFDIQDRTVRSPTKAEQDALSLSSRRRLLQLSCLHYAGGEPFCLEERLINLSVVPQAESESFRELAPGPWLLQHVPWNAAEHRIAAEAADDATSKYLSVPKGAPVLLVERQTWRLDETVTRVRLTYPGAQHALTARFTPTQSLNPLGM</sequence>
<protein>
    <recommendedName>
        <fullName evidence="4">Histidine utilization repressor</fullName>
    </recommendedName>
</protein>
<name>A0ABT8SY21_9HYPH</name>
<dbReference type="PROSITE" id="PS50949">
    <property type="entry name" value="HTH_GNTR"/>
    <property type="match status" value="1"/>
</dbReference>
<reference evidence="6" key="1">
    <citation type="journal article" date="2015" name="Int. J. Syst. Evol. Microbiol.">
        <title>Rhizobium oryzicola sp. nov., potential plant-growth-promoting endophytic bacteria isolated from rice roots.</title>
        <authorList>
            <person name="Zhang X.X."/>
            <person name="Gao J.S."/>
            <person name="Cao Y.H."/>
            <person name="Sheirdil R.A."/>
            <person name="Wang X.C."/>
            <person name="Zhang L."/>
        </authorList>
    </citation>
    <scope>NUCLEOTIDE SEQUENCE</scope>
    <source>
        <strain evidence="6">05753</strain>
    </source>
</reference>
<dbReference type="PRINTS" id="PR00035">
    <property type="entry name" value="HTHGNTR"/>
</dbReference>
<evidence type="ECO:0000313" key="6">
    <source>
        <dbReference type="EMBL" id="MDO1582933.1"/>
    </source>
</evidence>
<dbReference type="InterPro" id="IPR000524">
    <property type="entry name" value="Tscrpt_reg_HTH_GntR"/>
</dbReference>
<dbReference type="Pfam" id="PF07702">
    <property type="entry name" value="UTRA"/>
    <property type="match status" value="1"/>
</dbReference>
<dbReference type="SUPFAM" id="SSF64288">
    <property type="entry name" value="Chorismate lyase-like"/>
    <property type="match status" value="1"/>
</dbReference>
<dbReference type="CDD" id="cd07377">
    <property type="entry name" value="WHTH_GntR"/>
    <property type="match status" value="1"/>
</dbReference>
<dbReference type="InterPro" id="IPR011663">
    <property type="entry name" value="UTRA"/>
</dbReference>
<dbReference type="Pfam" id="PF00392">
    <property type="entry name" value="GntR"/>
    <property type="match status" value="1"/>
</dbReference>
<dbReference type="InterPro" id="IPR050679">
    <property type="entry name" value="Bact_HTH_transcr_reg"/>
</dbReference>
<dbReference type="InterPro" id="IPR036388">
    <property type="entry name" value="WH-like_DNA-bd_sf"/>
</dbReference>
<accession>A0ABT8SY21</accession>
<gene>
    <name evidence="6" type="primary">hutC</name>
    <name evidence="6" type="ORF">Q2T52_12650</name>
</gene>
<evidence type="ECO:0000256" key="3">
    <source>
        <dbReference type="ARBA" id="ARBA00023163"/>
    </source>
</evidence>
<proteinExistence type="predicted"/>
<dbReference type="InterPro" id="IPR036390">
    <property type="entry name" value="WH_DNA-bd_sf"/>
</dbReference>
<keyword evidence="7" id="KW-1185">Reference proteome</keyword>
<feature type="domain" description="HTH gntR-type" evidence="5">
    <location>
        <begin position="12"/>
        <end position="80"/>
    </location>
</feature>
<dbReference type="EMBL" id="JAUKWQ010000003">
    <property type="protein sequence ID" value="MDO1582933.1"/>
    <property type="molecule type" value="Genomic_DNA"/>
</dbReference>
<evidence type="ECO:0000256" key="2">
    <source>
        <dbReference type="ARBA" id="ARBA00023125"/>
    </source>
</evidence>
<dbReference type="Proteomes" id="UP001169006">
    <property type="component" value="Unassembled WGS sequence"/>
</dbReference>
<evidence type="ECO:0000313" key="7">
    <source>
        <dbReference type="Proteomes" id="UP001169006"/>
    </source>
</evidence>
<dbReference type="Gene3D" id="3.40.1410.10">
    <property type="entry name" value="Chorismate lyase-like"/>
    <property type="match status" value="1"/>
</dbReference>
<dbReference type="NCBIfam" id="TIGR02018">
    <property type="entry name" value="his_ut_repres"/>
    <property type="match status" value="1"/>
</dbReference>
<keyword evidence="1" id="KW-0805">Transcription regulation</keyword>